<sequence>MMDVTAVMGILVTPIILFMIFVAPFWVIMHYRSKRQIGQGLSAEETQALQQLAQHAERMRERIQTLESILDAETPKWRDKA</sequence>
<dbReference type="GO" id="GO:0006355">
    <property type="term" value="P:regulation of DNA-templated transcription"/>
    <property type="evidence" value="ECO:0007669"/>
    <property type="project" value="InterPro"/>
</dbReference>
<reference evidence="4" key="1">
    <citation type="submission" date="2017-04" db="EMBL/GenBank/DDBJ databases">
        <authorList>
            <person name="Varghese N."/>
            <person name="Submissions S."/>
        </authorList>
    </citation>
    <scope>NUCLEOTIDE SEQUENCE [LARGE SCALE GENOMIC DNA]</scope>
</reference>
<dbReference type="EMBL" id="FXWH01000001">
    <property type="protein sequence ID" value="SMQ64774.1"/>
    <property type="molecule type" value="Genomic_DNA"/>
</dbReference>
<evidence type="ECO:0000256" key="1">
    <source>
        <dbReference type="SAM" id="Coils"/>
    </source>
</evidence>
<dbReference type="NCBIfam" id="NF006993">
    <property type="entry name" value="PRK09458.1"/>
    <property type="match status" value="1"/>
</dbReference>
<dbReference type="NCBIfam" id="TIGR02976">
    <property type="entry name" value="phageshock_pspB"/>
    <property type="match status" value="1"/>
</dbReference>
<evidence type="ECO:0000256" key="2">
    <source>
        <dbReference type="SAM" id="Phobius"/>
    </source>
</evidence>
<dbReference type="Pfam" id="PF06667">
    <property type="entry name" value="PspB"/>
    <property type="match status" value="1"/>
</dbReference>
<organism evidence="3 4">
    <name type="scientific">Pseudidiomarina planktonica</name>
    <dbReference type="NCBI Taxonomy" id="1323738"/>
    <lineage>
        <taxon>Bacteria</taxon>
        <taxon>Pseudomonadati</taxon>
        <taxon>Pseudomonadota</taxon>
        <taxon>Gammaproteobacteria</taxon>
        <taxon>Alteromonadales</taxon>
        <taxon>Idiomarinaceae</taxon>
        <taxon>Pseudidiomarina</taxon>
    </lineage>
</organism>
<keyword evidence="2" id="KW-1133">Transmembrane helix</keyword>
<accession>A0A1Y6EQ24</accession>
<protein>
    <submittedName>
        <fullName evidence="3">Phage shock protein B</fullName>
    </submittedName>
</protein>
<keyword evidence="2" id="KW-0472">Membrane</keyword>
<gene>
    <name evidence="3" type="ORF">SAMN06297229_1100</name>
</gene>
<evidence type="ECO:0000313" key="3">
    <source>
        <dbReference type="EMBL" id="SMQ64774.1"/>
    </source>
</evidence>
<feature type="transmembrane region" description="Helical" evidence="2">
    <location>
        <begin position="6"/>
        <end position="28"/>
    </location>
</feature>
<keyword evidence="2" id="KW-0812">Transmembrane</keyword>
<keyword evidence="1" id="KW-0175">Coiled coil</keyword>
<evidence type="ECO:0000313" key="4">
    <source>
        <dbReference type="Proteomes" id="UP000194450"/>
    </source>
</evidence>
<dbReference type="AlphaFoldDB" id="A0A1Y6EQ24"/>
<proteinExistence type="predicted"/>
<dbReference type="GO" id="GO:0009271">
    <property type="term" value="P:phage shock"/>
    <property type="evidence" value="ECO:0007669"/>
    <property type="project" value="InterPro"/>
</dbReference>
<feature type="coiled-coil region" evidence="1">
    <location>
        <begin position="42"/>
        <end position="69"/>
    </location>
</feature>
<dbReference type="InterPro" id="IPR009554">
    <property type="entry name" value="Phageshock_PspB"/>
</dbReference>
<dbReference type="Proteomes" id="UP000194450">
    <property type="component" value="Unassembled WGS sequence"/>
</dbReference>
<keyword evidence="4" id="KW-1185">Reference proteome</keyword>
<name>A0A1Y6EQ24_9GAMM</name>